<evidence type="ECO:0000256" key="3">
    <source>
        <dbReference type="ARBA" id="ARBA00022475"/>
    </source>
</evidence>
<evidence type="ECO:0000256" key="7">
    <source>
        <dbReference type="ARBA" id="ARBA00023180"/>
    </source>
</evidence>
<feature type="transmembrane region" description="Helical" evidence="9">
    <location>
        <begin position="37"/>
        <end position="56"/>
    </location>
</feature>
<keyword evidence="3" id="KW-1003">Cell membrane</keyword>
<feature type="transmembrane region" description="Helical" evidence="9">
    <location>
        <begin position="399"/>
        <end position="426"/>
    </location>
</feature>
<evidence type="ECO:0000313" key="11">
    <source>
        <dbReference type="EMBL" id="KAK4876388.1"/>
    </source>
</evidence>
<dbReference type="FunFam" id="1.20.1250.20:FF:001511">
    <property type="entry name" value="Solute carrier family 2, facilitated glucose transporter member 5"/>
    <property type="match status" value="1"/>
</dbReference>
<dbReference type="PROSITE" id="PS00217">
    <property type="entry name" value="SUGAR_TRANSPORT_2"/>
    <property type="match status" value="1"/>
</dbReference>
<feature type="domain" description="Major facilitator superfamily (MFS) profile" evidence="10">
    <location>
        <begin position="45"/>
        <end position="491"/>
    </location>
</feature>
<reference evidence="12" key="1">
    <citation type="submission" date="2023-01" db="EMBL/GenBank/DDBJ databases">
        <title>Key to firefly adult light organ development and bioluminescence: homeobox transcription factors regulate luciferase expression and transportation to peroxisome.</title>
        <authorList>
            <person name="Fu X."/>
        </authorList>
    </citation>
    <scope>NUCLEOTIDE SEQUENCE [LARGE SCALE GENOMIC DNA]</scope>
</reference>
<feature type="transmembrane region" description="Helical" evidence="9">
    <location>
        <begin position="153"/>
        <end position="175"/>
    </location>
</feature>
<feature type="transmembrane region" description="Helical" evidence="9">
    <location>
        <begin position="187"/>
        <end position="209"/>
    </location>
</feature>
<proteinExistence type="inferred from homology"/>
<dbReference type="InterPro" id="IPR036259">
    <property type="entry name" value="MFS_trans_sf"/>
</dbReference>
<dbReference type="GO" id="GO:0005886">
    <property type="term" value="C:plasma membrane"/>
    <property type="evidence" value="ECO:0007669"/>
    <property type="project" value="UniProtKB-SubCell"/>
</dbReference>
<evidence type="ECO:0000256" key="5">
    <source>
        <dbReference type="ARBA" id="ARBA00022989"/>
    </source>
</evidence>
<dbReference type="NCBIfam" id="TIGR00879">
    <property type="entry name" value="SP"/>
    <property type="match status" value="1"/>
</dbReference>
<dbReference type="GO" id="GO:0005353">
    <property type="term" value="F:fructose transmembrane transporter activity"/>
    <property type="evidence" value="ECO:0007669"/>
    <property type="project" value="UniProtKB-ARBA"/>
</dbReference>
<accession>A0AAN7SMM2</accession>
<dbReference type="SUPFAM" id="SSF103473">
    <property type="entry name" value="MFS general substrate transporter"/>
    <property type="match status" value="1"/>
</dbReference>
<dbReference type="InterPro" id="IPR020846">
    <property type="entry name" value="MFS_dom"/>
</dbReference>
<dbReference type="AlphaFoldDB" id="A0AAN7SMM2"/>
<keyword evidence="2 8" id="KW-0813">Transport</keyword>
<name>A0AAN7SMM2_9COLE</name>
<comment type="subcellular location">
    <subcellularLocation>
        <location evidence="1">Cell membrane</location>
        <topology evidence="1">Multi-pass membrane protein</topology>
    </subcellularLocation>
</comment>
<dbReference type="Pfam" id="PF00083">
    <property type="entry name" value="Sugar_tr"/>
    <property type="match status" value="1"/>
</dbReference>
<dbReference type="InterPro" id="IPR005828">
    <property type="entry name" value="MFS_sugar_transport-like"/>
</dbReference>
<comment type="caution">
    <text evidence="11">The sequence shown here is derived from an EMBL/GenBank/DDBJ whole genome shotgun (WGS) entry which is preliminary data.</text>
</comment>
<feature type="transmembrane region" description="Helical" evidence="9">
    <location>
        <begin position="215"/>
        <end position="237"/>
    </location>
</feature>
<feature type="transmembrane region" description="Helical" evidence="9">
    <location>
        <begin position="466"/>
        <end position="487"/>
    </location>
</feature>
<keyword evidence="7" id="KW-0325">Glycoprotein</keyword>
<feature type="transmembrane region" description="Helical" evidence="9">
    <location>
        <begin position="343"/>
        <end position="362"/>
    </location>
</feature>
<evidence type="ECO:0000256" key="1">
    <source>
        <dbReference type="ARBA" id="ARBA00004651"/>
    </source>
</evidence>
<dbReference type="PROSITE" id="PS00216">
    <property type="entry name" value="SUGAR_TRANSPORT_1"/>
    <property type="match status" value="1"/>
</dbReference>
<gene>
    <name evidence="11" type="ORF">RN001_012810</name>
</gene>
<keyword evidence="5 9" id="KW-1133">Transmembrane helix</keyword>
<evidence type="ECO:0000256" key="4">
    <source>
        <dbReference type="ARBA" id="ARBA00022692"/>
    </source>
</evidence>
<dbReference type="Proteomes" id="UP001353858">
    <property type="component" value="Unassembled WGS sequence"/>
</dbReference>
<evidence type="ECO:0000256" key="2">
    <source>
        <dbReference type="ARBA" id="ARBA00022448"/>
    </source>
</evidence>
<feature type="transmembrane region" description="Helical" evidence="9">
    <location>
        <begin position="93"/>
        <end position="117"/>
    </location>
</feature>
<dbReference type="InterPro" id="IPR045263">
    <property type="entry name" value="GLUT"/>
</dbReference>
<evidence type="ECO:0000259" key="10">
    <source>
        <dbReference type="PROSITE" id="PS50850"/>
    </source>
</evidence>
<feature type="transmembrane region" description="Helical" evidence="9">
    <location>
        <begin position="438"/>
        <end position="460"/>
    </location>
</feature>
<dbReference type="PANTHER" id="PTHR23503">
    <property type="entry name" value="SOLUTE CARRIER FAMILY 2"/>
    <property type="match status" value="1"/>
</dbReference>
<sequence length="531" mass="57988">MEQHGECQGLFTGELHNEKFLESAHADKVNEKDNKKWSPLLILAAASTTLGLYLPVGYNIGVVNSPADIIKAYCNASIAIRYDSILTKGELRFLWSAIVSTFLVGGTIGSLSGSWLADYLGRKGATVVAAGLSLVAAVFFLLTDFIVSVEVLFVGRLLVGLSAGLTTCVAPMYLIELAPLYLRGAMGVFCQLGITFGVLVAQIMSLTQILGTEKLWPYLLSCYGILVVLFLLIVTVLPESPKYLLFINKRQEAIKQLGRIRNQSEVAIERELIEIETTMQSSSVDVKENWSVIRVLTDKTLLLPLILVCSMQGGQQFSGINAVFYYSGLIFKAAGLSEQNSQYATIGAGVVNLLMSFVSIEIMSRFKRRGVMQLSCLTSIIWLLVLTLSTFYLDAFSWVPYICIVAVLAYVLCYGIGLGPIPFFIGSELFEVGPRPSAMALGSMSNWAGNFVVGLTFPIMQDDIGAMSFVIFAVFILMVLLLVRFYLPETKGRDPSEIALLCNKGLRSRVLDSPVNSTTTAETVPIADLKV</sequence>
<evidence type="ECO:0000256" key="9">
    <source>
        <dbReference type="SAM" id="Phobius"/>
    </source>
</evidence>
<dbReference type="PRINTS" id="PR00171">
    <property type="entry name" value="SUGRTRNSPORT"/>
</dbReference>
<keyword evidence="6 9" id="KW-0472">Membrane</keyword>
<feature type="transmembrane region" description="Helical" evidence="9">
    <location>
        <begin position="124"/>
        <end position="147"/>
    </location>
</feature>
<feature type="transmembrane region" description="Helical" evidence="9">
    <location>
        <begin position="374"/>
        <end position="393"/>
    </location>
</feature>
<organism evidence="11 12">
    <name type="scientific">Aquatica leii</name>
    <dbReference type="NCBI Taxonomy" id="1421715"/>
    <lineage>
        <taxon>Eukaryota</taxon>
        <taxon>Metazoa</taxon>
        <taxon>Ecdysozoa</taxon>
        <taxon>Arthropoda</taxon>
        <taxon>Hexapoda</taxon>
        <taxon>Insecta</taxon>
        <taxon>Pterygota</taxon>
        <taxon>Neoptera</taxon>
        <taxon>Endopterygota</taxon>
        <taxon>Coleoptera</taxon>
        <taxon>Polyphaga</taxon>
        <taxon>Elateriformia</taxon>
        <taxon>Elateroidea</taxon>
        <taxon>Lampyridae</taxon>
        <taxon>Luciolinae</taxon>
        <taxon>Aquatica</taxon>
    </lineage>
</organism>
<keyword evidence="12" id="KW-1185">Reference proteome</keyword>
<dbReference type="InterPro" id="IPR003663">
    <property type="entry name" value="Sugar/inositol_transpt"/>
</dbReference>
<dbReference type="GO" id="GO:1990539">
    <property type="term" value="P:fructose import across plasma membrane"/>
    <property type="evidence" value="ECO:0007669"/>
    <property type="project" value="UniProtKB-ARBA"/>
</dbReference>
<dbReference type="InterPro" id="IPR005829">
    <property type="entry name" value="Sugar_transporter_CS"/>
</dbReference>
<dbReference type="EMBL" id="JARPUR010000005">
    <property type="protein sequence ID" value="KAK4876388.1"/>
    <property type="molecule type" value="Genomic_DNA"/>
</dbReference>
<protein>
    <recommendedName>
        <fullName evidence="10">Major facilitator superfamily (MFS) profile domain-containing protein</fullName>
    </recommendedName>
</protein>
<dbReference type="PANTHER" id="PTHR23503:SF127">
    <property type="entry name" value="FI08437P-RELATED"/>
    <property type="match status" value="1"/>
</dbReference>
<dbReference type="Gene3D" id="1.20.1250.20">
    <property type="entry name" value="MFS general substrate transporter like domains"/>
    <property type="match status" value="1"/>
</dbReference>
<evidence type="ECO:0000256" key="6">
    <source>
        <dbReference type="ARBA" id="ARBA00023136"/>
    </source>
</evidence>
<keyword evidence="4 9" id="KW-0812">Transmembrane</keyword>
<dbReference type="PROSITE" id="PS50850">
    <property type="entry name" value="MFS"/>
    <property type="match status" value="1"/>
</dbReference>
<comment type="similarity">
    <text evidence="8">Belongs to the major facilitator superfamily. Sugar transporter (TC 2.A.1.1) family.</text>
</comment>
<evidence type="ECO:0000256" key="8">
    <source>
        <dbReference type="RuleBase" id="RU003346"/>
    </source>
</evidence>
<evidence type="ECO:0000313" key="12">
    <source>
        <dbReference type="Proteomes" id="UP001353858"/>
    </source>
</evidence>